<organism evidence="2 3">
    <name type="scientific">Mycena alexandri</name>
    <dbReference type="NCBI Taxonomy" id="1745969"/>
    <lineage>
        <taxon>Eukaryota</taxon>
        <taxon>Fungi</taxon>
        <taxon>Dikarya</taxon>
        <taxon>Basidiomycota</taxon>
        <taxon>Agaricomycotina</taxon>
        <taxon>Agaricomycetes</taxon>
        <taxon>Agaricomycetidae</taxon>
        <taxon>Agaricales</taxon>
        <taxon>Marasmiineae</taxon>
        <taxon>Mycenaceae</taxon>
        <taxon>Mycena</taxon>
    </lineage>
</organism>
<proteinExistence type="predicted"/>
<feature type="region of interest" description="Disordered" evidence="1">
    <location>
        <begin position="27"/>
        <end position="56"/>
    </location>
</feature>
<protein>
    <submittedName>
        <fullName evidence="2">Uncharacterized protein</fullName>
    </submittedName>
</protein>
<comment type="caution">
    <text evidence="2">The sequence shown here is derived from an EMBL/GenBank/DDBJ whole genome shotgun (WGS) entry which is preliminary data.</text>
</comment>
<accession>A0AAD6TCG4</accession>
<evidence type="ECO:0000256" key="1">
    <source>
        <dbReference type="SAM" id="MobiDB-lite"/>
    </source>
</evidence>
<dbReference type="EMBL" id="JARJCM010000010">
    <property type="protein sequence ID" value="KAJ7043157.1"/>
    <property type="molecule type" value="Genomic_DNA"/>
</dbReference>
<reference evidence="2" key="1">
    <citation type="submission" date="2023-03" db="EMBL/GenBank/DDBJ databases">
        <title>Massive genome expansion in bonnet fungi (Mycena s.s.) driven by repeated elements and novel gene families across ecological guilds.</title>
        <authorList>
            <consortium name="Lawrence Berkeley National Laboratory"/>
            <person name="Harder C.B."/>
            <person name="Miyauchi S."/>
            <person name="Viragh M."/>
            <person name="Kuo A."/>
            <person name="Thoen E."/>
            <person name="Andreopoulos B."/>
            <person name="Lu D."/>
            <person name="Skrede I."/>
            <person name="Drula E."/>
            <person name="Henrissat B."/>
            <person name="Morin E."/>
            <person name="Kohler A."/>
            <person name="Barry K."/>
            <person name="LaButti K."/>
            <person name="Morin E."/>
            <person name="Salamov A."/>
            <person name="Lipzen A."/>
            <person name="Mereny Z."/>
            <person name="Hegedus B."/>
            <person name="Baldrian P."/>
            <person name="Stursova M."/>
            <person name="Weitz H."/>
            <person name="Taylor A."/>
            <person name="Grigoriev I.V."/>
            <person name="Nagy L.G."/>
            <person name="Martin F."/>
            <person name="Kauserud H."/>
        </authorList>
    </citation>
    <scope>NUCLEOTIDE SEQUENCE</scope>
    <source>
        <strain evidence="2">CBHHK200</strain>
    </source>
</reference>
<evidence type="ECO:0000313" key="2">
    <source>
        <dbReference type="EMBL" id="KAJ7043157.1"/>
    </source>
</evidence>
<keyword evidence="3" id="KW-1185">Reference proteome</keyword>
<feature type="compositionally biased region" description="Basic and acidic residues" evidence="1">
    <location>
        <begin position="43"/>
        <end position="55"/>
    </location>
</feature>
<dbReference type="AlphaFoldDB" id="A0AAD6TCG4"/>
<evidence type="ECO:0000313" key="3">
    <source>
        <dbReference type="Proteomes" id="UP001218188"/>
    </source>
</evidence>
<dbReference type="Proteomes" id="UP001218188">
    <property type="component" value="Unassembled WGS sequence"/>
</dbReference>
<feature type="region of interest" description="Disordered" evidence="1">
    <location>
        <begin position="83"/>
        <end position="117"/>
    </location>
</feature>
<sequence>MELCTRVEVPGGRRKPTQRRCFLMWNLEKKGERQSHPLPTEQTPRDNADRQKDVEQPSTCVIPVGSRGKMVARFLRAVLPRNQKAKSAPVPDRATPPRATVADPQASGATARQWPTRKASGATFNMRVSCWKQEQGLCQQLAGHQLSRVPGSGGRLDQAHSEKERCGRALLAGGRERKLVTWALNVEGKNRGKTEKRCPQLTTNAGYRVGVGKPAAVNGIFASTESQRQEGCSRWQDIRRVVYLV</sequence>
<name>A0AAD6TCG4_9AGAR</name>
<gene>
    <name evidence="2" type="ORF">C8F04DRAFT_1175659</name>
</gene>